<proteinExistence type="predicted"/>
<dbReference type="AlphaFoldDB" id="A0A0D2IK85"/>
<sequence length="539" mass="58879">MFDKKTLDESTDVAIVPVLSGNGSYANGTIDKIEDDPANQVFFGSSITDSYRLKSELVGQCMEQIGMGRFQWGLFVVCGIAGMVDNFWTQGIGTIQPVVVREFSDVSRVTFSSIAFYAGLIVGASFWGISSDFMGRKPAFNMTVLFGGVFALAVGSVNHFVGFCVIWSIIGTAAGGNVPVDNMLFLEYLPGSHQYLLTALAVWWLFGQLVVSLVGWGFIASYTCSAEATPATCTKGENVGWRYIMFTLGAITVAFVFLRILLFKIPESPRYLLSKNRDAEAVEAVNYVARFNRKPEPLTLAMLQQIDHSLGIASQTTDGRKGLTRKQILKENLADFKTANVRRLFATRRLGQHTTIIWLIWLTIGIAYPLYFNFLPTYLSQKFVDNSYSSLDTTYRNYCITSAVGMAAPPLAAMLIQTRFGRRYIMGISSVATGALLFAYTAARSPAASLAFTCVSGFVGNFEYGILFAYTPESFPAPHRGLACGLASTLQRIGGLCAALIGTYTNFTTVPIYVAAAMWIGVGLASFVLPFETHHHAAI</sequence>
<evidence type="ECO:0000313" key="8">
    <source>
        <dbReference type="EMBL" id="KIW97229.1"/>
    </source>
</evidence>
<protein>
    <recommendedName>
        <fullName evidence="7">Major facilitator superfamily (MFS) profile domain-containing protein</fullName>
    </recommendedName>
</protein>
<dbReference type="PANTHER" id="PTHR23511">
    <property type="entry name" value="SYNAPTIC VESICLE GLYCOPROTEIN 2"/>
    <property type="match status" value="1"/>
</dbReference>
<dbReference type="VEuPathDB" id="FungiDB:Z519_02621"/>
<evidence type="ECO:0000256" key="5">
    <source>
        <dbReference type="ARBA" id="ARBA00023136"/>
    </source>
</evidence>
<dbReference type="HOGENOM" id="CLU_001265_52_2_1"/>
<name>A0A0D2IK85_CLAB1</name>
<evidence type="ECO:0000256" key="1">
    <source>
        <dbReference type="ARBA" id="ARBA00004141"/>
    </source>
</evidence>
<evidence type="ECO:0000256" key="4">
    <source>
        <dbReference type="ARBA" id="ARBA00022989"/>
    </source>
</evidence>
<keyword evidence="2" id="KW-0813">Transport</keyword>
<dbReference type="InterPro" id="IPR036259">
    <property type="entry name" value="MFS_trans_sf"/>
</dbReference>
<dbReference type="GeneID" id="27695549"/>
<dbReference type="CDD" id="cd17316">
    <property type="entry name" value="MFS_SV2_like"/>
    <property type="match status" value="1"/>
</dbReference>
<reference evidence="8" key="1">
    <citation type="submission" date="2015-01" db="EMBL/GenBank/DDBJ databases">
        <title>The Genome Sequence of Cladophialophora bantiana CBS 173.52.</title>
        <authorList>
            <consortium name="The Broad Institute Genomics Platform"/>
            <person name="Cuomo C."/>
            <person name="de Hoog S."/>
            <person name="Gorbushina A."/>
            <person name="Stielow B."/>
            <person name="Teixiera M."/>
            <person name="Abouelleil A."/>
            <person name="Chapman S.B."/>
            <person name="Priest M."/>
            <person name="Young S.K."/>
            <person name="Wortman J."/>
            <person name="Nusbaum C."/>
            <person name="Birren B."/>
        </authorList>
    </citation>
    <scope>NUCLEOTIDE SEQUENCE [LARGE SCALE GENOMIC DNA]</scope>
    <source>
        <strain evidence="8">CBS 173.52</strain>
    </source>
</reference>
<keyword evidence="4 6" id="KW-1133">Transmembrane helix</keyword>
<feature type="transmembrane region" description="Helical" evidence="6">
    <location>
        <begin position="395"/>
        <end position="416"/>
    </location>
</feature>
<dbReference type="GO" id="GO:0016020">
    <property type="term" value="C:membrane"/>
    <property type="evidence" value="ECO:0007669"/>
    <property type="project" value="UniProtKB-SubCell"/>
</dbReference>
<feature type="transmembrane region" description="Helical" evidence="6">
    <location>
        <begin position="70"/>
        <end position="88"/>
    </location>
</feature>
<gene>
    <name evidence="8" type="ORF">Z519_02621</name>
</gene>
<evidence type="ECO:0000256" key="3">
    <source>
        <dbReference type="ARBA" id="ARBA00022692"/>
    </source>
</evidence>
<feature type="transmembrane region" description="Helical" evidence="6">
    <location>
        <begin position="482"/>
        <end position="504"/>
    </location>
</feature>
<dbReference type="GO" id="GO:0022857">
    <property type="term" value="F:transmembrane transporter activity"/>
    <property type="evidence" value="ECO:0007669"/>
    <property type="project" value="InterPro"/>
</dbReference>
<feature type="transmembrane region" description="Helical" evidence="6">
    <location>
        <begin position="239"/>
        <end position="262"/>
    </location>
</feature>
<keyword evidence="5 6" id="KW-0472">Membrane</keyword>
<feature type="transmembrane region" description="Helical" evidence="6">
    <location>
        <begin position="109"/>
        <end position="129"/>
    </location>
</feature>
<keyword evidence="9" id="KW-1185">Reference proteome</keyword>
<dbReference type="PROSITE" id="PS50850">
    <property type="entry name" value="MFS"/>
    <property type="match status" value="1"/>
</dbReference>
<feature type="domain" description="Major facilitator superfamily (MFS) profile" evidence="7">
    <location>
        <begin position="74"/>
        <end position="534"/>
    </location>
</feature>
<dbReference type="Pfam" id="PF00083">
    <property type="entry name" value="Sugar_tr"/>
    <property type="match status" value="1"/>
</dbReference>
<dbReference type="SUPFAM" id="SSF103473">
    <property type="entry name" value="MFS general substrate transporter"/>
    <property type="match status" value="1"/>
</dbReference>
<feature type="transmembrane region" description="Helical" evidence="6">
    <location>
        <begin position="195"/>
        <end position="219"/>
    </location>
</feature>
<accession>A0A0D2IK85</accession>
<dbReference type="RefSeq" id="XP_016623898.1">
    <property type="nucleotide sequence ID" value="XM_016760377.1"/>
</dbReference>
<dbReference type="EMBL" id="KN846982">
    <property type="protein sequence ID" value="KIW97229.1"/>
    <property type="molecule type" value="Genomic_DNA"/>
</dbReference>
<feature type="transmembrane region" description="Helical" evidence="6">
    <location>
        <begin position="149"/>
        <end position="174"/>
    </location>
</feature>
<feature type="transmembrane region" description="Helical" evidence="6">
    <location>
        <begin position="449"/>
        <end position="470"/>
    </location>
</feature>
<organism evidence="8 9">
    <name type="scientific">Cladophialophora bantiana (strain ATCC 10958 / CBS 173.52 / CDC B-1940 / NIH 8579)</name>
    <name type="common">Xylohypha bantiana</name>
    <dbReference type="NCBI Taxonomy" id="1442370"/>
    <lineage>
        <taxon>Eukaryota</taxon>
        <taxon>Fungi</taxon>
        <taxon>Dikarya</taxon>
        <taxon>Ascomycota</taxon>
        <taxon>Pezizomycotina</taxon>
        <taxon>Eurotiomycetes</taxon>
        <taxon>Chaetothyriomycetidae</taxon>
        <taxon>Chaetothyriales</taxon>
        <taxon>Herpotrichiellaceae</taxon>
        <taxon>Cladophialophora</taxon>
    </lineage>
</organism>
<comment type="subcellular location">
    <subcellularLocation>
        <location evidence="1">Membrane</location>
        <topology evidence="1">Multi-pass membrane protein</topology>
    </subcellularLocation>
</comment>
<keyword evidence="3 6" id="KW-0812">Transmembrane</keyword>
<evidence type="ECO:0000313" key="9">
    <source>
        <dbReference type="Proteomes" id="UP000053789"/>
    </source>
</evidence>
<feature type="transmembrane region" description="Helical" evidence="6">
    <location>
        <begin position="356"/>
        <end position="375"/>
    </location>
</feature>
<evidence type="ECO:0000259" key="7">
    <source>
        <dbReference type="PROSITE" id="PS50850"/>
    </source>
</evidence>
<dbReference type="OrthoDB" id="4139357at2759"/>
<dbReference type="Proteomes" id="UP000053789">
    <property type="component" value="Unassembled WGS sequence"/>
</dbReference>
<feature type="transmembrane region" description="Helical" evidence="6">
    <location>
        <begin position="423"/>
        <end position="443"/>
    </location>
</feature>
<evidence type="ECO:0000256" key="2">
    <source>
        <dbReference type="ARBA" id="ARBA00022448"/>
    </source>
</evidence>
<dbReference type="InterPro" id="IPR005828">
    <property type="entry name" value="MFS_sugar_transport-like"/>
</dbReference>
<feature type="transmembrane region" description="Helical" evidence="6">
    <location>
        <begin position="510"/>
        <end position="531"/>
    </location>
</feature>
<dbReference type="Gene3D" id="1.20.1250.20">
    <property type="entry name" value="MFS general substrate transporter like domains"/>
    <property type="match status" value="1"/>
</dbReference>
<dbReference type="PANTHER" id="PTHR23511:SF5">
    <property type="entry name" value="MAJOR FACILITATOR-TYPE TRANSPORTER HXNZ-RELATED"/>
    <property type="match status" value="1"/>
</dbReference>
<dbReference type="InterPro" id="IPR020846">
    <property type="entry name" value="MFS_dom"/>
</dbReference>
<evidence type="ECO:0000256" key="6">
    <source>
        <dbReference type="SAM" id="Phobius"/>
    </source>
</evidence>